<dbReference type="InterPro" id="IPR036736">
    <property type="entry name" value="ACP-like_sf"/>
</dbReference>
<dbReference type="SMART" id="SM00823">
    <property type="entry name" value="PKS_PP"/>
    <property type="match status" value="2"/>
</dbReference>
<dbReference type="InterPro" id="IPR009081">
    <property type="entry name" value="PP-bd_ACP"/>
</dbReference>
<proteinExistence type="predicted"/>
<dbReference type="SUPFAM" id="SSF53901">
    <property type="entry name" value="Thiolase-like"/>
    <property type="match status" value="1"/>
</dbReference>
<dbReference type="SMART" id="SM01294">
    <property type="entry name" value="PKS_PP_betabranch"/>
    <property type="match status" value="1"/>
</dbReference>
<dbReference type="SMART" id="SM00827">
    <property type="entry name" value="PKS_AT"/>
    <property type="match status" value="1"/>
</dbReference>
<evidence type="ECO:0000256" key="8">
    <source>
        <dbReference type="PROSITE-ProRule" id="PRU01363"/>
    </source>
</evidence>
<evidence type="ECO:0000256" key="2">
    <source>
        <dbReference type="ARBA" id="ARBA00022450"/>
    </source>
</evidence>
<dbReference type="Pfam" id="PF18558">
    <property type="entry name" value="HTH_51"/>
    <property type="match status" value="1"/>
</dbReference>
<feature type="active site" description="Proton acceptor; for dehydratase activity" evidence="8">
    <location>
        <position position="1300"/>
    </location>
</feature>
<dbReference type="InterPro" id="IPR049900">
    <property type="entry name" value="PKS_mFAS_DH"/>
</dbReference>
<keyword evidence="4" id="KW-0808">Transferase</keyword>
<dbReference type="Pfam" id="PF00550">
    <property type="entry name" value="PP-binding"/>
    <property type="match status" value="2"/>
</dbReference>
<sequence length="2646" mass="291637">MTQSTNTVLLFGPQALSFEQESFHQIRSTLLSTSQYNWILGVVAELPNLFSRAKEKLPKVKSTSGAKLLDDLNDWLRSGVINESSFQLPNILLSPLIIIVHLIEYSQYQQLSSGSENGHKETIGFCTGFLSALAVSSSDSQVKFKQYGSVAIRLAMLIGAVVDAEDAVGEHGENKSLATAWNSPELKGELTRVLDSIPEAYISVSYDENRATVTTSTSTIATLQQQLRAANIIATQIDLRGRFHSTAYEKELDALIEFTDSETSLQFPPASSLVLSTWANGGEIIKDDKPHHAALRSILLDHSQWFQTFSAVQSSKLSSSTDTVVSFGPERCIPPSILRRIPAEVIHFAERNPTTRQSDNDIAVVGIACNVAGASDLEEFWNLLCEGKSQHQPVPAERFGFETIFRDVDTKRTWYGNFIKDHDVFDHKFFKKSPREISSTDPQQRLMLQIAYQAVQQSGYFRTPNPNNKVGCYVGVCAADYENNVACHAPNAFSATGNLKSFIAGKISHYFGWTGPGLTIDTACSSSAVAVHQACRAILAGDCVSALAGGTNVMTHPIWFQNLAAASFLSPTGQCKPFDAKADGYCRGEGVAAVFLKKMSAAIADGDMILGTISGTAVYQNQNCTPIFVPNAPSLSDLFRDVTQQSGLTPSQITVVEAHGTGTPVGDPAEYDSIRQVLGGPVRSKPLHLGSVKGLIGHTECTSGVISLIKVLLMIQEGYIPPQASYSSLNPGIKATPSDQMQISTTLQPWEDSFKAALINNYGASGSNASMVVTQAPSRITIETLSSRKDSVRLPIWIAALDDRSLRAYSARLRQFLSVNTISPKRRSVTNLAFNLSHQSNRALDKALIFSCQSVEEIEQKLRAFEAGDTSVASIPRPAQRPVILCFGGQVSTFVGLDKQVYESVTILRKYLDEVDQVCRSIQVESLYPGIFRRTPFEDPVQLQTKLFALQYASARSWIDCGVHPVAVVGHSFGELTALCVSGVLTLEDAVKMIADRARIIRESWGADKGSMMAVEAEQSVVERLLAESHKACPEERAATIACFNGPRSFTLAGSAKAIDAVQETIRSSFSSMKNKRLNVTNAFHSTLVEPLMNELEHSAKGLTFYEPKIHLAMARENQRAETKLTAKYVADHMRDPVYFNHAVQHLNEQYPSALWLEAGSNSTITTMAGRALGIPATAHFQAVNLTSENGSLQSLTDITVSLWKAGLPVTFWTHHASQSSEYAPVILPPYQFDKVKHWLDLKKPPKAVQEQPAAQPQIQDELPKSLLTFFGYQDGSKQRSAKWRINTMIPKYGEMVSGHKIAQTAPICPATLEVDIAVEALRGLRPDFSAAHFQPRIQNVDNQAPLCVDHSRSVWLEADAQDKDCNAWTWKIVSTDSGKNATTIHVTGQIAFNSMEDPQVQSEFGRYERLVGHQRCSRLLNSSDADDIIQGRNIYKTFAEIVDYGQMYRGLQKLVGKDYESAGRVVKKPSGETWLDTHLSDCFCQVGGIWVNCMTDREPQTMYIANGFEQWIRSPKLDSDRPRPEIWDVFAYHHRSSDKAIITDIFIFDAATGVLTEVILGINYAQVPKLSMSRLLARLSPDISAPAASAPAPAPAKIDAPAISAPVQANPAKAPKPKKEKKTAAKPNIAGKVKAVLADLAGLEIADIKDDAELADLGIDSLMGMELSKEIETSFQCTIPVDDLAHVTDFPGLLKCLWSIVGGADESENEEDEKESSGVDELLDTPGVSTPATSVASVPEVDIIAYLAEFLGLGEGDIAPGTLLRDLGIDSLLSTELRSDLEGKFEIHLPHDEPIEELSIEQLDAAINGHPGSASPVEAEKPVAPTAPVNMTVPSNSGGNGLNLPVQTVLEAFGETKQLTDKFIEDYRCADYMDTVNPKQTQLCVALTVEAFEQMGCPLKTATPGQRLDRIQYLPQHQRLADYLYEMLEKEARLIDIDGDRITRTAITIPTKSSEAILQDLRQQYPDHDFANRLTYFTGTRLKDVLTGNMNGIKLIFGSEEGRELVSGLYGDSLLNKLSYKQMEDFFSRLSSKLPPNHGPLKILEMGAGTGGTTKWVVPLLANLNVPVEYTFTDLSPSFVAMARKKFKAYPFMTFRAHDIEKPPADDLVGTQHIVLASNAVHATHSLIDSTKNIRRFLRPDGFLMMLEMTQTVYWIDMIFGLLEGWWLFDDGRRHAISHESRWERDLHSVGFGHVDWTDGHRPEVKLQKIFIALASGPRYDALPIVPRPENKSFPTDNSARAVAVDEYVRKHTSGFAILESHQSAITEISGHFILLTGATGSLGSHLAMHLASLPTVEKVVCLNRRSVGAEAKQRQLDAFKSRGIPIQQNALSKLQVIEVDTAKPLLGLPREEYDHLTRSATHILHNAWPMSGKRPLKGFELQFQVMRNLINLAAEASSHRPAKVTFQLISSIATVGHYPLQTGQVLVPEERMAIDSVLPNGYGDAKYVCERMLDETLHKRSDRFRPMAVRLGQIAGSSISGYWNHMEHLSFLIKSSQTLQALPDFDGDLCWTPVDQVAGTLSDLLLGESTPYPIYHIDNPVRQPWKEMIPILADALDIPRKNIIPFSEWVRRVRQFPGHVEWDNPAAKLIEFLDDNFLRMSCGGLLLDTVKSIEHSETLAAVGPVDEDTARKYIRYWKEIGFLN</sequence>
<dbReference type="PANTHER" id="PTHR45681:SF6">
    <property type="entry name" value="POLYKETIDE SYNTHASE 37"/>
    <property type="match status" value="1"/>
</dbReference>
<dbReference type="CDD" id="cd00833">
    <property type="entry name" value="PKS"/>
    <property type="match status" value="1"/>
</dbReference>
<evidence type="ECO:0000256" key="3">
    <source>
        <dbReference type="ARBA" id="ARBA00022553"/>
    </source>
</evidence>
<dbReference type="InterPro" id="IPR013217">
    <property type="entry name" value="Methyltransf_12"/>
</dbReference>
<dbReference type="Pfam" id="PF07993">
    <property type="entry name" value="NAD_binding_4"/>
    <property type="match status" value="1"/>
</dbReference>
<dbReference type="InterPro" id="IPR041068">
    <property type="entry name" value="HTH_51"/>
</dbReference>
<reference evidence="13" key="1">
    <citation type="submission" date="2021-01" db="EMBL/GenBank/DDBJ databases">
        <authorList>
            <consortium name="Aspergillus chevalieri M1 genome sequencing consortium"/>
            <person name="Kazuki M."/>
            <person name="Futagami T."/>
        </authorList>
    </citation>
    <scope>NUCLEOTIDE SEQUENCE</scope>
    <source>
        <strain evidence="13">M1</strain>
    </source>
</reference>
<evidence type="ECO:0000256" key="7">
    <source>
        <dbReference type="ARBA" id="ARBA00023315"/>
    </source>
</evidence>
<dbReference type="KEGG" id="ache:ACHE_70151S"/>
<dbReference type="Pfam" id="PF16073">
    <property type="entry name" value="SAT"/>
    <property type="match status" value="1"/>
</dbReference>
<dbReference type="InterPro" id="IPR029063">
    <property type="entry name" value="SAM-dependent_MTases_sf"/>
</dbReference>
<dbReference type="PROSITE" id="PS50075">
    <property type="entry name" value="CARRIER"/>
    <property type="match status" value="2"/>
</dbReference>
<dbReference type="SUPFAM" id="SSF52151">
    <property type="entry name" value="FabD/lysophospholipase-like"/>
    <property type="match status" value="1"/>
</dbReference>
<dbReference type="SUPFAM" id="SSF51735">
    <property type="entry name" value="NAD(P)-binding Rossmann-fold domains"/>
    <property type="match status" value="1"/>
</dbReference>
<accession>A0A7R7ZR14</accession>
<dbReference type="InterPro" id="IPR016036">
    <property type="entry name" value="Malonyl_transacylase_ACP-bd"/>
</dbReference>
<dbReference type="InterPro" id="IPR014030">
    <property type="entry name" value="Ketoacyl_synth_N"/>
</dbReference>
<organism evidence="13 14">
    <name type="scientific">Aspergillus chevalieri</name>
    <name type="common">Eurotium chevalieri</name>
    <dbReference type="NCBI Taxonomy" id="182096"/>
    <lineage>
        <taxon>Eukaryota</taxon>
        <taxon>Fungi</taxon>
        <taxon>Dikarya</taxon>
        <taxon>Ascomycota</taxon>
        <taxon>Pezizomycotina</taxon>
        <taxon>Eurotiomycetes</taxon>
        <taxon>Eurotiomycetidae</taxon>
        <taxon>Eurotiales</taxon>
        <taxon>Aspergillaceae</taxon>
        <taxon>Aspergillus</taxon>
        <taxon>Aspergillus subgen. Aspergillus</taxon>
    </lineage>
</organism>
<feature type="domain" description="Carrier" evidence="10">
    <location>
        <begin position="1628"/>
        <end position="1702"/>
    </location>
</feature>
<dbReference type="InterPro" id="IPR020841">
    <property type="entry name" value="PKS_Beta-ketoAc_synthase_dom"/>
</dbReference>
<keyword evidence="14" id="KW-1185">Reference proteome</keyword>
<dbReference type="Pfam" id="PF02801">
    <property type="entry name" value="Ketoacyl-synt_C"/>
    <property type="match status" value="1"/>
</dbReference>
<dbReference type="Gene3D" id="3.40.47.10">
    <property type="match status" value="1"/>
</dbReference>
<dbReference type="PROSITE" id="PS00012">
    <property type="entry name" value="PHOSPHOPANTETHEINE"/>
    <property type="match status" value="2"/>
</dbReference>
<keyword evidence="2" id="KW-0596">Phosphopantetheine</keyword>
<evidence type="ECO:0000256" key="5">
    <source>
        <dbReference type="ARBA" id="ARBA00022857"/>
    </source>
</evidence>
<evidence type="ECO:0000313" key="13">
    <source>
        <dbReference type="EMBL" id="BCR91308.1"/>
    </source>
</evidence>
<dbReference type="SUPFAM" id="SSF55048">
    <property type="entry name" value="Probable ACP-binding domain of malonyl-CoA ACP transacylase"/>
    <property type="match status" value="1"/>
</dbReference>
<reference evidence="13" key="2">
    <citation type="submission" date="2021-02" db="EMBL/GenBank/DDBJ databases">
        <title>Aspergillus chevalieri M1 genome sequence.</title>
        <authorList>
            <person name="Kadooka C."/>
            <person name="Mori K."/>
            <person name="Futagami T."/>
        </authorList>
    </citation>
    <scope>NUCLEOTIDE SEQUENCE</scope>
    <source>
        <strain evidence="13">M1</strain>
    </source>
</reference>
<feature type="region of interest" description="C-terminal hotdog fold" evidence="8">
    <location>
        <begin position="1426"/>
        <end position="1574"/>
    </location>
</feature>
<dbReference type="GO" id="GO:0044550">
    <property type="term" value="P:secondary metabolite biosynthetic process"/>
    <property type="evidence" value="ECO:0007669"/>
    <property type="project" value="UniProtKB-ARBA"/>
</dbReference>
<dbReference type="InterPro" id="IPR016039">
    <property type="entry name" value="Thiolase-like"/>
</dbReference>
<dbReference type="Pfam" id="PF00698">
    <property type="entry name" value="Acyl_transf_1"/>
    <property type="match status" value="1"/>
</dbReference>
<dbReference type="InterPro" id="IPR042104">
    <property type="entry name" value="PKS_dehydratase_sf"/>
</dbReference>
<dbReference type="InterPro" id="IPR016035">
    <property type="entry name" value="Acyl_Trfase/lysoPLipase"/>
</dbReference>
<dbReference type="PROSITE" id="PS52019">
    <property type="entry name" value="PKS_MFAS_DH"/>
    <property type="match status" value="1"/>
</dbReference>
<keyword evidence="5" id="KW-0521">NADP</keyword>
<dbReference type="EMBL" id="AP024422">
    <property type="protein sequence ID" value="BCR91308.1"/>
    <property type="molecule type" value="Genomic_DNA"/>
</dbReference>
<dbReference type="InterPro" id="IPR050444">
    <property type="entry name" value="Polyketide_Synthase"/>
</dbReference>
<evidence type="ECO:0000259" key="12">
    <source>
        <dbReference type="PROSITE" id="PS52019"/>
    </source>
</evidence>
<dbReference type="SMART" id="SM00825">
    <property type="entry name" value="PKS_KS"/>
    <property type="match status" value="1"/>
</dbReference>
<evidence type="ECO:0000256" key="1">
    <source>
        <dbReference type="ARBA" id="ARBA00005179"/>
    </source>
</evidence>
<keyword evidence="7" id="KW-0012">Acyltransferase</keyword>
<dbReference type="Gene3D" id="3.40.50.150">
    <property type="entry name" value="Vaccinia Virus protein VP39"/>
    <property type="match status" value="1"/>
</dbReference>
<name>A0A7R7ZR14_ASPCH</name>
<keyword evidence="3" id="KW-0597">Phosphoprotein</keyword>
<evidence type="ECO:0000259" key="10">
    <source>
        <dbReference type="PROSITE" id="PS50075"/>
    </source>
</evidence>
<dbReference type="InterPro" id="IPR014031">
    <property type="entry name" value="Ketoacyl_synth_C"/>
</dbReference>
<feature type="domain" description="Carrier" evidence="10">
    <location>
        <begin position="1738"/>
        <end position="1812"/>
    </location>
</feature>
<dbReference type="CDD" id="cd02440">
    <property type="entry name" value="AdoMet_MTases"/>
    <property type="match status" value="1"/>
</dbReference>
<feature type="region of interest" description="Disordered" evidence="9">
    <location>
        <begin position="1706"/>
        <end position="1734"/>
    </location>
</feature>
<dbReference type="Gene3D" id="3.40.50.720">
    <property type="entry name" value="NAD(P)-binding Rossmann-like Domain"/>
    <property type="match status" value="1"/>
</dbReference>
<dbReference type="GO" id="GO:0031177">
    <property type="term" value="F:phosphopantetheine binding"/>
    <property type="evidence" value="ECO:0007669"/>
    <property type="project" value="InterPro"/>
</dbReference>
<dbReference type="InterPro" id="IPR013120">
    <property type="entry name" value="FAR_NAD-bd"/>
</dbReference>
<dbReference type="Pfam" id="PF00109">
    <property type="entry name" value="ketoacyl-synt"/>
    <property type="match status" value="1"/>
</dbReference>
<dbReference type="RefSeq" id="XP_043139830.1">
    <property type="nucleotide sequence ID" value="XM_043282452.1"/>
</dbReference>
<dbReference type="PROSITE" id="PS52004">
    <property type="entry name" value="KS3_2"/>
    <property type="match status" value="1"/>
</dbReference>
<dbReference type="InterPro" id="IPR036291">
    <property type="entry name" value="NAD(P)-bd_dom_sf"/>
</dbReference>
<dbReference type="GO" id="GO:0016746">
    <property type="term" value="F:acyltransferase activity"/>
    <property type="evidence" value="ECO:0007669"/>
    <property type="project" value="UniProtKB-KW"/>
</dbReference>
<dbReference type="Gene3D" id="3.10.129.110">
    <property type="entry name" value="Polyketide synthase dehydratase"/>
    <property type="match status" value="1"/>
</dbReference>
<dbReference type="InterPro" id="IPR020806">
    <property type="entry name" value="PKS_PP-bd"/>
</dbReference>
<comment type="pathway">
    <text evidence="1">Secondary metabolite biosynthesis.</text>
</comment>
<feature type="compositionally biased region" description="Acidic residues" evidence="9">
    <location>
        <begin position="1706"/>
        <end position="1715"/>
    </location>
</feature>
<feature type="domain" description="PKS/mFAS DH" evidence="12">
    <location>
        <begin position="1268"/>
        <end position="1574"/>
    </location>
</feature>
<evidence type="ECO:0000256" key="9">
    <source>
        <dbReference type="SAM" id="MobiDB-lite"/>
    </source>
</evidence>
<evidence type="ECO:0000313" key="14">
    <source>
        <dbReference type="Proteomes" id="UP000637239"/>
    </source>
</evidence>
<dbReference type="Gene3D" id="3.30.70.3290">
    <property type="match status" value="1"/>
</dbReference>
<evidence type="ECO:0000256" key="6">
    <source>
        <dbReference type="ARBA" id="ARBA00023268"/>
    </source>
</evidence>
<dbReference type="Gene3D" id="1.10.1200.10">
    <property type="entry name" value="ACP-like"/>
    <property type="match status" value="2"/>
</dbReference>
<evidence type="ECO:0000259" key="11">
    <source>
        <dbReference type="PROSITE" id="PS52004"/>
    </source>
</evidence>
<keyword evidence="6" id="KW-0511">Multifunctional enzyme</keyword>
<dbReference type="Proteomes" id="UP000637239">
    <property type="component" value="Chromosome 7"/>
</dbReference>
<evidence type="ECO:0000256" key="4">
    <source>
        <dbReference type="ARBA" id="ARBA00022679"/>
    </source>
</evidence>
<gene>
    <name evidence="13" type="ORF">ACHE_70151S</name>
</gene>
<feature type="region of interest" description="N-terminal hotdog fold" evidence="8">
    <location>
        <begin position="1268"/>
        <end position="1398"/>
    </location>
</feature>
<dbReference type="InterPro" id="IPR001227">
    <property type="entry name" value="Ac_transferase_dom_sf"/>
</dbReference>
<dbReference type="InterPro" id="IPR014043">
    <property type="entry name" value="Acyl_transferase_dom"/>
</dbReference>
<dbReference type="PANTHER" id="PTHR45681">
    <property type="entry name" value="POLYKETIDE SYNTHASE 44-RELATED"/>
    <property type="match status" value="1"/>
</dbReference>
<dbReference type="Gene3D" id="3.40.366.10">
    <property type="entry name" value="Malonyl-Coenzyme A Acyl Carrier Protein, domain 2"/>
    <property type="match status" value="2"/>
</dbReference>
<dbReference type="InterPro" id="IPR032088">
    <property type="entry name" value="SAT"/>
</dbReference>
<dbReference type="GeneID" id="66985666"/>
<feature type="domain" description="Ketosynthase family 3 (KS3)" evidence="11">
    <location>
        <begin position="359"/>
        <end position="775"/>
    </location>
</feature>
<feature type="active site" description="Proton donor; for dehydratase activity" evidence="8">
    <location>
        <position position="1482"/>
    </location>
</feature>
<dbReference type="SUPFAM" id="SSF47336">
    <property type="entry name" value="ACP-like"/>
    <property type="match status" value="2"/>
</dbReference>
<dbReference type="InterPro" id="IPR006162">
    <property type="entry name" value="Ppantetheine_attach_site"/>
</dbReference>
<dbReference type="SUPFAM" id="SSF53335">
    <property type="entry name" value="S-adenosyl-L-methionine-dependent methyltransferases"/>
    <property type="match status" value="1"/>
</dbReference>
<protein>
    <submittedName>
        <fullName evidence="13">Type I iterative PKS</fullName>
    </submittedName>
</protein>
<dbReference type="Pfam" id="PF08242">
    <property type="entry name" value="Methyltransf_12"/>
    <property type="match status" value="1"/>
</dbReference>